<dbReference type="OrthoDB" id="2017365at2759"/>
<dbReference type="GeneID" id="8437146"/>
<dbReference type="PANTHER" id="PTHR10459:SF60">
    <property type="entry name" value="POLY [ADP-RIBOSE] POLYMERASE 2"/>
    <property type="match status" value="1"/>
</dbReference>
<dbReference type="PANTHER" id="PTHR10459">
    <property type="entry name" value="DNA LIGASE"/>
    <property type="match status" value="1"/>
</dbReference>
<comment type="catalytic activity">
    <reaction evidence="8">
        <text>NAD(+) + (ADP-D-ribosyl)n-acceptor = nicotinamide + (ADP-D-ribosyl)n+1-acceptor + H(+).</text>
        <dbReference type="EC" id="2.4.2.30"/>
    </reaction>
</comment>
<feature type="compositionally biased region" description="Low complexity" evidence="10">
    <location>
        <begin position="126"/>
        <end position="152"/>
    </location>
</feature>
<dbReference type="GO" id="GO:0003950">
    <property type="term" value="F:NAD+ poly-ADP-ribosyltransferase activity"/>
    <property type="evidence" value="ECO:0007669"/>
    <property type="project" value="UniProtKB-UniRule"/>
</dbReference>
<dbReference type="Pfam" id="PF05406">
    <property type="entry name" value="WGR"/>
    <property type="match status" value="1"/>
</dbReference>
<dbReference type="HOGENOM" id="CLU_004841_2_0_1"/>
<dbReference type="Gene3D" id="3.90.228.10">
    <property type="match status" value="1"/>
</dbReference>
<evidence type="ECO:0000259" key="12">
    <source>
        <dbReference type="PROSITE" id="PS51059"/>
    </source>
</evidence>
<dbReference type="SUPFAM" id="SSF47587">
    <property type="entry name" value="Domain of poly(ADP-ribose) polymerase"/>
    <property type="match status" value="1"/>
</dbReference>
<dbReference type="VEuPathDB" id="FungiDB:UREG_04297"/>
<keyword evidence="5 9" id="KW-0520">NAD</keyword>
<dbReference type="SUPFAM" id="SSF142921">
    <property type="entry name" value="WGR domain-like"/>
    <property type="match status" value="1"/>
</dbReference>
<dbReference type="eggNOG" id="KOG1037">
    <property type="taxonomic scope" value="Eukaryota"/>
</dbReference>
<evidence type="ECO:0000256" key="10">
    <source>
        <dbReference type="SAM" id="MobiDB-lite"/>
    </source>
</evidence>
<dbReference type="InterPro" id="IPR012317">
    <property type="entry name" value="Poly(ADP-ribose)pol_cat_dom"/>
</dbReference>
<dbReference type="GO" id="GO:0016779">
    <property type="term" value="F:nucleotidyltransferase activity"/>
    <property type="evidence" value="ECO:0007669"/>
    <property type="project" value="UniProtKB-KW"/>
</dbReference>
<evidence type="ECO:0000256" key="5">
    <source>
        <dbReference type="ARBA" id="ARBA00023027"/>
    </source>
</evidence>
<evidence type="ECO:0000256" key="1">
    <source>
        <dbReference type="ARBA" id="ARBA00004123"/>
    </source>
</evidence>
<dbReference type="InterPro" id="IPR004102">
    <property type="entry name" value="Poly(ADP-ribose)pol_reg_dom"/>
</dbReference>
<feature type="compositionally biased region" description="Low complexity" evidence="10">
    <location>
        <begin position="164"/>
        <end position="182"/>
    </location>
</feature>
<sequence>MAAIFKNKTIVLSGTFSGHTHASLKSLVETHGGTFSAKVTDDCTHLISSAKEFENNGTKNKQAASNNVDVVSVDWLLDSIASKKCKKEADYLWSTLRSSQAAPAPTSNGTTDATPAANPRRSARNSQAQSQSQAQAQSQPQPQSQPQSQSQAKTTKKGNKRTLDATATDTTDTAKADSQPPAKKQKDAQKTPPKKQNILVDALCPNKGKYHVYVDPDGLIYDAALNQTNRMNNNNKFYFIQVLEPNNKSDKYLTWTRWGRVGEDGQTSAFNGLDLKKAIATFEKKFRDKTGLAWKDRFENAKAGKYMFLERDYEETDDESEEQPKKKAKTFGEEDAEEEIEVKTAECTLPLPVQHVVGLIFNQAFWANTMATMDYDANKLPLGKLSKRTLQKGFELLKLLSDMYFTVIPHALGRGRIPLINNEQMIKKEIGLLEALTDMEIANEILKGSKKNNSVDPVHVLDRQFSGLNLKEMEPFERHGETDRYLNSPYANIRNSNRRLLWHGSRTTNFGGILSQGLRIAPPEAPVNGYMFGKGVYFADISSKSANYCCAYNSDNTGLLLLCDVELGNPMLELNNSNSGAAELVKKENKLATLGMGEVIPYGWKDAGCVHEDLAGVLMPDTTGAPRNRDDDDEYRCLRYNEYIVYDVAQIRVKYLFCVGM</sequence>
<dbReference type="OMA" id="HHITTDN"/>
<feature type="region of interest" description="Disordered" evidence="10">
    <location>
        <begin position="314"/>
        <end position="334"/>
    </location>
</feature>
<dbReference type="AlphaFoldDB" id="C4JN91"/>
<dbReference type="Gene3D" id="1.20.142.10">
    <property type="entry name" value="Poly(ADP-ribose) polymerase, regulatory domain"/>
    <property type="match status" value="1"/>
</dbReference>
<dbReference type="InterPro" id="IPR001357">
    <property type="entry name" value="BRCT_dom"/>
</dbReference>
<evidence type="ECO:0000256" key="8">
    <source>
        <dbReference type="ARBA" id="ARBA00033987"/>
    </source>
</evidence>
<dbReference type="STRING" id="336963.C4JN91"/>
<accession>C4JN91</accession>
<evidence type="ECO:0000256" key="3">
    <source>
        <dbReference type="ARBA" id="ARBA00022679"/>
    </source>
</evidence>
<dbReference type="InterPro" id="IPR008893">
    <property type="entry name" value="WGR_domain"/>
</dbReference>
<dbReference type="InterPro" id="IPR036616">
    <property type="entry name" value="Poly(ADP-ribose)pol_reg_dom_sf"/>
</dbReference>
<protein>
    <recommendedName>
        <fullName evidence="9">Poly [ADP-ribose] polymerase</fullName>
        <shortName evidence="9">PARP</shortName>
        <ecNumber evidence="9">2.4.2.-</ecNumber>
    </recommendedName>
</protein>
<dbReference type="PROSITE" id="PS51060">
    <property type="entry name" value="PARP_ALPHA_HD"/>
    <property type="match status" value="1"/>
</dbReference>
<dbReference type="PROSITE" id="PS51059">
    <property type="entry name" value="PARP_CATALYTIC"/>
    <property type="match status" value="1"/>
</dbReference>
<dbReference type="EC" id="2.4.2.-" evidence="9"/>
<dbReference type="InParanoid" id="C4JN91"/>
<feature type="compositionally biased region" description="Polar residues" evidence="10">
    <location>
        <begin position="98"/>
        <end position="113"/>
    </location>
</feature>
<feature type="domain" description="BRCT" evidence="11">
    <location>
        <begin position="1"/>
        <end position="93"/>
    </location>
</feature>
<dbReference type="Pfam" id="PF00644">
    <property type="entry name" value="PARP"/>
    <property type="match status" value="1"/>
</dbReference>
<dbReference type="Proteomes" id="UP000002058">
    <property type="component" value="Unassembled WGS sequence"/>
</dbReference>
<dbReference type="RefSeq" id="XP_002544780.1">
    <property type="nucleotide sequence ID" value="XM_002544734.1"/>
</dbReference>
<dbReference type="CDD" id="cd01437">
    <property type="entry name" value="parp_like"/>
    <property type="match status" value="1"/>
</dbReference>
<evidence type="ECO:0000256" key="6">
    <source>
        <dbReference type="ARBA" id="ARBA00023242"/>
    </source>
</evidence>
<comment type="subcellular location">
    <subcellularLocation>
        <location evidence="1">Nucleus</location>
    </subcellularLocation>
</comment>
<evidence type="ECO:0000259" key="11">
    <source>
        <dbReference type="PROSITE" id="PS50172"/>
    </source>
</evidence>
<dbReference type="InterPro" id="IPR036420">
    <property type="entry name" value="BRCT_dom_sf"/>
</dbReference>
<keyword evidence="2 9" id="KW-0328">Glycosyltransferase</keyword>
<evidence type="ECO:0000313" key="15">
    <source>
        <dbReference type="EMBL" id="EEP79451.1"/>
    </source>
</evidence>
<dbReference type="KEGG" id="ure:UREG_04297"/>
<organism evidence="15 16">
    <name type="scientific">Uncinocarpus reesii (strain UAMH 1704)</name>
    <dbReference type="NCBI Taxonomy" id="336963"/>
    <lineage>
        <taxon>Eukaryota</taxon>
        <taxon>Fungi</taxon>
        <taxon>Dikarya</taxon>
        <taxon>Ascomycota</taxon>
        <taxon>Pezizomycotina</taxon>
        <taxon>Eurotiomycetes</taxon>
        <taxon>Eurotiomycetidae</taxon>
        <taxon>Onygenales</taxon>
        <taxon>Onygenaceae</taxon>
        <taxon>Uncinocarpus</taxon>
    </lineage>
</organism>
<feature type="domain" description="PARP catalytic" evidence="12">
    <location>
        <begin position="417"/>
        <end position="661"/>
    </location>
</feature>
<dbReference type="SUPFAM" id="SSF56399">
    <property type="entry name" value="ADP-ribosylation"/>
    <property type="match status" value="1"/>
</dbReference>
<dbReference type="GO" id="GO:0005730">
    <property type="term" value="C:nucleolus"/>
    <property type="evidence" value="ECO:0007669"/>
    <property type="project" value="TreeGrafter"/>
</dbReference>
<keyword evidence="6" id="KW-0539">Nucleus</keyword>
<dbReference type="SMART" id="SM00773">
    <property type="entry name" value="WGR"/>
    <property type="match status" value="1"/>
</dbReference>
<dbReference type="Gene3D" id="3.40.50.10190">
    <property type="entry name" value="BRCT domain"/>
    <property type="match status" value="1"/>
</dbReference>
<dbReference type="EMBL" id="CH476616">
    <property type="protein sequence ID" value="EEP79451.1"/>
    <property type="molecule type" value="Genomic_DNA"/>
</dbReference>
<keyword evidence="3 9" id="KW-0808">Transferase</keyword>
<evidence type="ECO:0000313" key="16">
    <source>
        <dbReference type="Proteomes" id="UP000002058"/>
    </source>
</evidence>
<evidence type="ECO:0000256" key="9">
    <source>
        <dbReference type="RuleBase" id="RU362114"/>
    </source>
</evidence>
<feature type="domain" description="PARP alpha-helical" evidence="13">
    <location>
        <begin position="346"/>
        <end position="466"/>
    </location>
</feature>
<comment type="similarity">
    <text evidence="7">Belongs to the ARTD/PARP family.</text>
</comment>
<dbReference type="GO" id="GO:0070212">
    <property type="term" value="P:protein poly-ADP-ribosylation"/>
    <property type="evidence" value="ECO:0007669"/>
    <property type="project" value="TreeGrafter"/>
</dbReference>
<feature type="region of interest" description="Disordered" evidence="10">
    <location>
        <begin position="98"/>
        <end position="199"/>
    </location>
</feature>
<dbReference type="CDD" id="cd17747">
    <property type="entry name" value="BRCT_PARP1"/>
    <property type="match status" value="1"/>
</dbReference>
<proteinExistence type="inferred from homology"/>
<dbReference type="GO" id="GO:0006302">
    <property type="term" value="P:double-strand break repair"/>
    <property type="evidence" value="ECO:0007669"/>
    <property type="project" value="TreeGrafter"/>
</dbReference>
<evidence type="ECO:0000259" key="14">
    <source>
        <dbReference type="PROSITE" id="PS51977"/>
    </source>
</evidence>
<dbReference type="CDD" id="cd07997">
    <property type="entry name" value="WGR_PARP"/>
    <property type="match status" value="1"/>
</dbReference>
<keyword evidence="4" id="KW-0548">Nucleotidyltransferase</keyword>
<dbReference type="Gene3D" id="2.20.140.10">
    <property type="entry name" value="WGR domain"/>
    <property type="match status" value="1"/>
</dbReference>
<dbReference type="FunFam" id="2.20.140.10:FF:000001">
    <property type="entry name" value="Poly [ADP-ribose] polymerase"/>
    <property type="match status" value="1"/>
</dbReference>
<gene>
    <name evidence="15" type="ORF">UREG_04297</name>
</gene>
<dbReference type="Pfam" id="PF00533">
    <property type="entry name" value="BRCT"/>
    <property type="match status" value="1"/>
</dbReference>
<evidence type="ECO:0000256" key="7">
    <source>
        <dbReference type="ARBA" id="ARBA00024347"/>
    </source>
</evidence>
<dbReference type="PROSITE" id="PS50172">
    <property type="entry name" value="BRCT"/>
    <property type="match status" value="1"/>
</dbReference>
<name>C4JN91_UNCRE</name>
<dbReference type="InterPro" id="IPR050800">
    <property type="entry name" value="ARTD/PARP"/>
</dbReference>
<feature type="domain" description="WGR" evidence="14">
    <location>
        <begin position="209"/>
        <end position="306"/>
    </location>
</feature>
<keyword evidence="16" id="KW-1185">Reference proteome</keyword>
<reference evidence="16" key="1">
    <citation type="journal article" date="2009" name="Genome Res.">
        <title>Comparative genomic analyses of the human fungal pathogens Coccidioides and their relatives.</title>
        <authorList>
            <person name="Sharpton T.J."/>
            <person name="Stajich J.E."/>
            <person name="Rounsley S.D."/>
            <person name="Gardner M.J."/>
            <person name="Wortman J.R."/>
            <person name="Jordar V.S."/>
            <person name="Maiti R."/>
            <person name="Kodira C.D."/>
            <person name="Neafsey D.E."/>
            <person name="Zeng Q."/>
            <person name="Hung C.-Y."/>
            <person name="McMahan C."/>
            <person name="Muszewska A."/>
            <person name="Grynberg M."/>
            <person name="Mandel M.A."/>
            <person name="Kellner E.M."/>
            <person name="Barker B.M."/>
            <person name="Galgiani J.N."/>
            <person name="Orbach M.J."/>
            <person name="Kirkland T.N."/>
            <person name="Cole G.T."/>
            <person name="Henn M.R."/>
            <person name="Birren B.W."/>
            <person name="Taylor J.W."/>
        </authorList>
    </citation>
    <scope>NUCLEOTIDE SEQUENCE [LARGE SCALE GENOMIC DNA]</scope>
    <source>
        <strain evidence="16">UAMH 1704</strain>
    </source>
</reference>
<evidence type="ECO:0000259" key="13">
    <source>
        <dbReference type="PROSITE" id="PS51060"/>
    </source>
</evidence>
<dbReference type="GO" id="GO:1990404">
    <property type="term" value="F:NAD+-protein mono-ADP-ribosyltransferase activity"/>
    <property type="evidence" value="ECO:0007669"/>
    <property type="project" value="TreeGrafter"/>
</dbReference>
<dbReference type="SMART" id="SM00292">
    <property type="entry name" value="BRCT"/>
    <property type="match status" value="1"/>
</dbReference>
<dbReference type="Pfam" id="PF02877">
    <property type="entry name" value="PARP_reg"/>
    <property type="match status" value="1"/>
</dbReference>
<dbReference type="PROSITE" id="PS51977">
    <property type="entry name" value="WGR"/>
    <property type="match status" value="1"/>
</dbReference>
<dbReference type="InterPro" id="IPR036930">
    <property type="entry name" value="WGR_dom_sf"/>
</dbReference>
<dbReference type="SUPFAM" id="SSF52113">
    <property type="entry name" value="BRCT domain"/>
    <property type="match status" value="1"/>
</dbReference>
<evidence type="ECO:0000256" key="4">
    <source>
        <dbReference type="ARBA" id="ARBA00022695"/>
    </source>
</evidence>
<evidence type="ECO:0000256" key="2">
    <source>
        <dbReference type="ARBA" id="ARBA00022676"/>
    </source>
</evidence>